<dbReference type="GO" id="GO:0016787">
    <property type="term" value="F:hydrolase activity"/>
    <property type="evidence" value="ECO:0007669"/>
    <property type="project" value="UniProtKB-KW"/>
</dbReference>
<sequence>MTTLIFRNGKVLSEAVLDGTLEQPPSALVVEDGVIAAIGQEDTAEAHLDGADRVIDLEGRLLMPGFVDAHVHAYQGGLERNACDLTSALTAEAYEDIIRRYHVDHPEGWLVGGGWAMEAFPNGLARRETLDELVGDRPAFLPNKDHHSAWVSSAALRAAGIDQGTPDPPGGRIERDPDGEPTGMLHEHAMGLVQAVMPTTTQDEYDAGLRTASEYLTSLGIVGWQEVYLKTVDAEPGPHQAYRSADAEGALHARVRAALWWDPTVPAEGIAAEVARLAEIREETNRAGGRYGINAVKIMQDGVAETYTAAMLEPYLGEDGAPTANTGISFLEPELLTKVVAALDAAGFQIHLHALGDRAVRDCLDALEAARAAHGDRDLRHHLVHLQFVDPDDVPRFAELRATANIQALWAVHDPQTDALTAPYVGEERAERMYPFGELLRTGAPLAMGSDWPVSTPDPLAAIHVAVNRRAVGADQSVRPLGSSQDIPLLTALKAYTAGSAWLNRAEETTGSLRVGAAADLIVLDRDLLTVPPEEIGQAVVDHTFIEGVEVYARER</sequence>
<feature type="domain" description="Amidohydrolase 3" evidence="2">
    <location>
        <begin position="53"/>
        <end position="552"/>
    </location>
</feature>
<dbReference type="Proteomes" id="UP001172738">
    <property type="component" value="Unassembled WGS sequence"/>
</dbReference>
<dbReference type="InterPro" id="IPR013108">
    <property type="entry name" value="Amidohydro_3"/>
</dbReference>
<dbReference type="Pfam" id="PF07969">
    <property type="entry name" value="Amidohydro_3"/>
    <property type="match status" value="1"/>
</dbReference>
<dbReference type="Gene3D" id="2.30.40.10">
    <property type="entry name" value="Urease, subunit C, domain 1"/>
    <property type="match status" value="1"/>
</dbReference>
<dbReference type="SUPFAM" id="SSF51338">
    <property type="entry name" value="Composite domain of metallo-dependent hydrolases"/>
    <property type="match status" value="1"/>
</dbReference>
<proteinExistence type="predicted"/>
<protein>
    <submittedName>
        <fullName evidence="3">Amidohydrolase</fullName>
        <ecNumber evidence="3">3.5.-.-</ecNumber>
    </submittedName>
</protein>
<dbReference type="PANTHER" id="PTHR22642">
    <property type="entry name" value="IMIDAZOLONEPROPIONASE"/>
    <property type="match status" value="1"/>
</dbReference>
<evidence type="ECO:0000313" key="3">
    <source>
        <dbReference type="EMBL" id="MDN4472565.1"/>
    </source>
</evidence>
<evidence type="ECO:0000313" key="4">
    <source>
        <dbReference type="Proteomes" id="UP001172738"/>
    </source>
</evidence>
<keyword evidence="4" id="KW-1185">Reference proteome</keyword>
<dbReference type="Gene3D" id="3.20.20.140">
    <property type="entry name" value="Metal-dependent hydrolases"/>
    <property type="match status" value="1"/>
</dbReference>
<organism evidence="3 4">
    <name type="scientific">Demequina zhanjiangensis</name>
    <dbReference type="NCBI Taxonomy" id="3051659"/>
    <lineage>
        <taxon>Bacteria</taxon>
        <taxon>Bacillati</taxon>
        <taxon>Actinomycetota</taxon>
        <taxon>Actinomycetes</taxon>
        <taxon>Micrococcales</taxon>
        <taxon>Demequinaceae</taxon>
        <taxon>Demequina</taxon>
    </lineage>
</organism>
<dbReference type="PANTHER" id="PTHR22642:SF2">
    <property type="entry name" value="PROTEIN LONG AFTER FAR-RED 3"/>
    <property type="match status" value="1"/>
</dbReference>
<dbReference type="InterPro" id="IPR033932">
    <property type="entry name" value="YtcJ-like"/>
</dbReference>
<dbReference type="RefSeq" id="WP_301127243.1">
    <property type="nucleotide sequence ID" value="NZ_JAUHPV010000003.1"/>
</dbReference>
<keyword evidence="3" id="KW-0378">Hydrolase</keyword>
<reference evidence="3" key="1">
    <citation type="submission" date="2023-06" db="EMBL/GenBank/DDBJ databases">
        <title>SYSU T00b26.</title>
        <authorList>
            <person name="Gao L."/>
            <person name="Fang B.-Z."/>
            <person name="Li W.-J."/>
        </authorList>
    </citation>
    <scope>NUCLEOTIDE SEQUENCE</scope>
    <source>
        <strain evidence="3">SYSU T00b26</strain>
    </source>
</reference>
<gene>
    <name evidence="3" type="ORF">QQX04_06120</name>
</gene>
<evidence type="ECO:0000259" key="2">
    <source>
        <dbReference type="Pfam" id="PF07969"/>
    </source>
</evidence>
<name>A0ABT8G0A1_9MICO</name>
<evidence type="ECO:0000256" key="1">
    <source>
        <dbReference type="SAM" id="MobiDB-lite"/>
    </source>
</evidence>
<dbReference type="EC" id="3.5.-.-" evidence="3"/>
<dbReference type="SUPFAM" id="SSF51556">
    <property type="entry name" value="Metallo-dependent hydrolases"/>
    <property type="match status" value="1"/>
</dbReference>
<feature type="region of interest" description="Disordered" evidence="1">
    <location>
        <begin position="161"/>
        <end position="184"/>
    </location>
</feature>
<dbReference type="InterPro" id="IPR032466">
    <property type="entry name" value="Metal_Hydrolase"/>
</dbReference>
<dbReference type="Gene3D" id="3.10.310.70">
    <property type="match status" value="1"/>
</dbReference>
<accession>A0ABT8G0A1</accession>
<dbReference type="EMBL" id="JAUHPV010000003">
    <property type="protein sequence ID" value="MDN4472565.1"/>
    <property type="molecule type" value="Genomic_DNA"/>
</dbReference>
<dbReference type="CDD" id="cd01300">
    <property type="entry name" value="YtcJ_like"/>
    <property type="match status" value="1"/>
</dbReference>
<dbReference type="InterPro" id="IPR011059">
    <property type="entry name" value="Metal-dep_hydrolase_composite"/>
</dbReference>
<comment type="caution">
    <text evidence="3">The sequence shown here is derived from an EMBL/GenBank/DDBJ whole genome shotgun (WGS) entry which is preliminary data.</text>
</comment>